<evidence type="ECO:0000313" key="2">
    <source>
        <dbReference type="Proteomes" id="UP001054945"/>
    </source>
</evidence>
<evidence type="ECO:0008006" key="3">
    <source>
        <dbReference type="Google" id="ProtNLM"/>
    </source>
</evidence>
<reference evidence="1 2" key="1">
    <citation type="submission" date="2021-06" db="EMBL/GenBank/DDBJ databases">
        <title>Caerostris extrusa draft genome.</title>
        <authorList>
            <person name="Kono N."/>
            <person name="Arakawa K."/>
        </authorList>
    </citation>
    <scope>NUCLEOTIDE SEQUENCE [LARGE SCALE GENOMIC DNA]</scope>
</reference>
<evidence type="ECO:0000313" key="1">
    <source>
        <dbReference type="EMBL" id="GIY95523.1"/>
    </source>
</evidence>
<proteinExistence type="predicted"/>
<accession>A0AAV4XP49</accession>
<gene>
    <name evidence="1" type="ORF">CEXT_60341</name>
</gene>
<name>A0AAV4XP49_CAEEX</name>
<dbReference type="Proteomes" id="UP001054945">
    <property type="component" value="Unassembled WGS sequence"/>
</dbReference>
<organism evidence="1 2">
    <name type="scientific">Caerostris extrusa</name>
    <name type="common">Bark spider</name>
    <name type="synonym">Caerostris bankana</name>
    <dbReference type="NCBI Taxonomy" id="172846"/>
    <lineage>
        <taxon>Eukaryota</taxon>
        <taxon>Metazoa</taxon>
        <taxon>Ecdysozoa</taxon>
        <taxon>Arthropoda</taxon>
        <taxon>Chelicerata</taxon>
        <taxon>Arachnida</taxon>
        <taxon>Araneae</taxon>
        <taxon>Araneomorphae</taxon>
        <taxon>Entelegynae</taxon>
        <taxon>Araneoidea</taxon>
        <taxon>Araneidae</taxon>
        <taxon>Caerostris</taxon>
    </lineage>
</organism>
<keyword evidence="2" id="KW-1185">Reference proteome</keyword>
<comment type="caution">
    <text evidence="1">The sequence shown here is derived from an EMBL/GenBank/DDBJ whole genome shotgun (WGS) entry which is preliminary data.</text>
</comment>
<protein>
    <recommendedName>
        <fullName evidence="3">Maturase K</fullName>
    </recommendedName>
</protein>
<dbReference type="AlphaFoldDB" id="A0AAV4XP49"/>
<dbReference type="EMBL" id="BPLR01000536">
    <property type="protein sequence ID" value="GIY95523.1"/>
    <property type="molecule type" value="Genomic_DNA"/>
</dbReference>
<sequence length="80" mass="9072">MFLALEDREIENWLTPFSVEKNSADSRPIALSRIYQIIATLSLLIHERLPSLALRSVTAIRFVSLRETTLAGSADWIFPV</sequence>